<gene>
    <name evidence="1" type="ORF">KIL84_016001</name>
</gene>
<accession>A0A9D4AQC6</accession>
<evidence type="ECO:0000313" key="2">
    <source>
        <dbReference type="Proteomes" id="UP000827986"/>
    </source>
</evidence>
<keyword evidence="2" id="KW-1185">Reference proteome</keyword>
<comment type="caution">
    <text evidence="1">The sequence shown here is derived from an EMBL/GenBank/DDBJ whole genome shotgun (WGS) entry which is preliminary data.</text>
</comment>
<organism evidence="1 2">
    <name type="scientific">Mauremys mutica</name>
    <name type="common">yellowpond turtle</name>
    <dbReference type="NCBI Taxonomy" id="74926"/>
    <lineage>
        <taxon>Eukaryota</taxon>
        <taxon>Metazoa</taxon>
        <taxon>Chordata</taxon>
        <taxon>Craniata</taxon>
        <taxon>Vertebrata</taxon>
        <taxon>Euteleostomi</taxon>
        <taxon>Archelosauria</taxon>
        <taxon>Testudinata</taxon>
        <taxon>Testudines</taxon>
        <taxon>Cryptodira</taxon>
        <taxon>Durocryptodira</taxon>
        <taxon>Testudinoidea</taxon>
        <taxon>Geoemydidae</taxon>
        <taxon>Geoemydinae</taxon>
        <taxon>Mauremys</taxon>
    </lineage>
</organism>
<name>A0A9D4AQC6_9SAUR</name>
<evidence type="ECO:0000313" key="1">
    <source>
        <dbReference type="EMBL" id="KAH1166829.1"/>
    </source>
</evidence>
<protein>
    <submittedName>
        <fullName evidence="1">Uncharacterized protein</fullName>
    </submittedName>
</protein>
<dbReference type="Proteomes" id="UP000827986">
    <property type="component" value="Unassembled WGS sequence"/>
</dbReference>
<proteinExistence type="predicted"/>
<dbReference type="EMBL" id="JAHDVG010000487">
    <property type="protein sequence ID" value="KAH1166829.1"/>
    <property type="molecule type" value="Genomic_DNA"/>
</dbReference>
<dbReference type="AlphaFoldDB" id="A0A9D4AQC6"/>
<reference evidence="1" key="1">
    <citation type="submission" date="2021-09" db="EMBL/GenBank/DDBJ databases">
        <title>The genome of Mauremys mutica provides insights into the evolution of semi-aquatic lifestyle.</title>
        <authorList>
            <person name="Gong S."/>
            <person name="Gao Y."/>
        </authorList>
    </citation>
    <scope>NUCLEOTIDE SEQUENCE</scope>
    <source>
        <strain evidence="1">MM-2020</strain>
        <tissue evidence="1">Muscle</tissue>
    </source>
</reference>
<sequence length="107" mass="11548">MKRMQAEICWGGFSFTPGKVSLCYVPLPWASWPSAELLWVESVERALQCHASVNAIPVSLNSHRVTSLPQLPCTPVALVYLLSPFLAGAPAAFLCHPLVAPADAQDC</sequence>